<gene>
    <name evidence="9" type="ORF">EVB02_01770</name>
</gene>
<keyword evidence="4 7" id="KW-0378">Hydrolase</keyword>
<keyword evidence="2 7" id="KW-0645">Protease</keyword>
<reference evidence="9 10" key="1">
    <citation type="submission" date="2019-02" db="EMBL/GenBank/DDBJ databases">
        <title>Prokaryotic population dynamics and viral predation in marine succession experiment using metagenomics: the confinement effect.</title>
        <authorList>
            <person name="Haro-Moreno J.M."/>
            <person name="Rodriguez-Valera F."/>
            <person name="Lopez-Perez M."/>
        </authorList>
    </citation>
    <scope>NUCLEOTIDE SEQUENCE [LARGE SCALE GENOMIC DNA]</scope>
    <source>
        <strain evidence="9">MED-G169</strain>
    </source>
</reference>
<dbReference type="InterPro" id="IPR024079">
    <property type="entry name" value="MetalloPept_cat_dom_sf"/>
</dbReference>
<evidence type="ECO:0000313" key="10">
    <source>
        <dbReference type="Proteomes" id="UP000318148"/>
    </source>
</evidence>
<dbReference type="InterPro" id="IPR024077">
    <property type="entry name" value="Neurolysin/TOP_dom2"/>
</dbReference>
<dbReference type="InterPro" id="IPR045090">
    <property type="entry name" value="Pept_M3A_M3B"/>
</dbReference>
<dbReference type="CDD" id="cd06456">
    <property type="entry name" value="M3A_DCP"/>
    <property type="match status" value="1"/>
</dbReference>
<comment type="cofactor">
    <cofactor evidence="7">
        <name>Zn(2+)</name>
        <dbReference type="ChEBI" id="CHEBI:29105"/>
    </cofactor>
    <text evidence="7">Binds 1 zinc ion.</text>
</comment>
<dbReference type="GO" id="GO:0004222">
    <property type="term" value="F:metalloendopeptidase activity"/>
    <property type="evidence" value="ECO:0007669"/>
    <property type="project" value="InterPro"/>
</dbReference>
<accession>A0A520LMM5</accession>
<dbReference type="GO" id="GO:0046872">
    <property type="term" value="F:metal ion binding"/>
    <property type="evidence" value="ECO:0007669"/>
    <property type="project" value="UniProtKB-UniRule"/>
</dbReference>
<evidence type="ECO:0000256" key="1">
    <source>
        <dbReference type="ARBA" id="ARBA00006040"/>
    </source>
</evidence>
<evidence type="ECO:0000313" key="9">
    <source>
        <dbReference type="EMBL" id="RZO07292.1"/>
    </source>
</evidence>
<evidence type="ECO:0000256" key="5">
    <source>
        <dbReference type="ARBA" id="ARBA00022833"/>
    </source>
</evidence>
<dbReference type="Gene3D" id="1.20.1050.40">
    <property type="entry name" value="Endopeptidase. Chain P, domain 1"/>
    <property type="match status" value="1"/>
</dbReference>
<sequence>MKLRLMLMTALFVLYLSSCNDKQGFQKETEDPRMNTFLREWGGPYKGVPTFNDLDLNDLKPALILAMDQTKNEIAQIANQDEEPSFQNTIIALEKNGQLLDQIFSYYGVLSSNLSTKQFRDIQKEMAPKISKFYTEINHNEKIFKRIKYLYEKKDSLKLDKKQERLLNLKYKNLVRNGAELDDIDKAEYQKINMRLSELHTIFSNNVLAEEENYYLLLDVSQLSGLPESLVESYKIAAETLGFEDRFAVTNTRSSMEPFLKFSEERDLRETVWVNYYSRGDNNDAFDNNEIITEILKLRHKRSQLLGYENYALWRLENRMAKNPETALALLKSVWPYARSKIHEEVNDMEKIAKLANENIKIKPWDYRFYAEKVRQEKYNLNSQEIKNYLQIENLIEAMFFVAKELFNFKFVEVKNNTVPVFHPDVRVWEVTNATNNEHIGLWYLDPFARKGKRSGAWATTYRSYSSLLNQTSVLSSNNSNFVKGSKGQPNLISWDDATTFFHEFGHALHSLSSNVHYPGLGGGVRDYTEFQSQLLERWLLSEPVVNKFLIHYQTDEPIPKELVEKIRNASKFNQGFSTGEYLASAIVDLEYHMTDPEKLNPHEFEKSVLNNYQMPDEIVMRHRSTHFGHIFSGEGYSAGYYGYIWADVLTSDAAEYFESADNGLFNKELSKKLVKYLFAPRNSIAPEEAYINFRGQEATIDALMRDRGFSGAIDQ</sequence>
<dbReference type="Gene3D" id="1.10.1370.10">
    <property type="entry name" value="Neurolysin, domain 3"/>
    <property type="match status" value="1"/>
</dbReference>
<evidence type="ECO:0000256" key="3">
    <source>
        <dbReference type="ARBA" id="ARBA00022723"/>
    </source>
</evidence>
<dbReference type="InterPro" id="IPR024080">
    <property type="entry name" value="Neurolysin/TOP_N"/>
</dbReference>
<dbReference type="Gene3D" id="3.40.390.10">
    <property type="entry name" value="Collagenase (Catalytic Domain)"/>
    <property type="match status" value="1"/>
</dbReference>
<evidence type="ECO:0000256" key="4">
    <source>
        <dbReference type="ARBA" id="ARBA00022801"/>
    </source>
</evidence>
<evidence type="ECO:0000256" key="2">
    <source>
        <dbReference type="ARBA" id="ARBA00022670"/>
    </source>
</evidence>
<keyword evidence="3 7" id="KW-0479">Metal-binding</keyword>
<dbReference type="Pfam" id="PF01432">
    <property type="entry name" value="Peptidase_M3"/>
    <property type="match status" value="1"/>
</dbReference>
<proteinExistence type="inferred from homology"/>
<evidence type="ECO:0000256" key="6">
    <source>
        <dbReference type="ARBA" id="ARBA00023049"/>
    </source>
</evidence>
<comment type="caution">
    <text evidence="9">The sequence shown here is derived from an EMBL/GenBank/DDBJ whole genome shotgun (WGS) entry which is preliminary data.</text>
</comment>
<dbReference type="PANTHER" id="PTHR43660">
    <property type="entry name" value="DIPEPTIDYL CARBOXYPEPTIDASE"/>
    <property type="match status" value="1"/>
</dbReference>
<comment type="similarity">
    <text evidence="1 7">Belongs to the peptidase M3 family.</text>
</comment>
<dbReference type="GO" id="GO:0004180">
    <property type="term" value="F:carboxypeptidase activity"/>
    <property type="evidence" value="ECO:0007669"/>
    <property type="project" value="TreeGrafter"/>
</dbReference>
<dbReference type="SUPFAM" id="SSF55486">
    <property type="entry name" value="Metalloproteases ('zincins'), catalytic domain"/>
    <property type="match status" value="1"/>
</dbReference>
<dbReference type="Proteomes" id="UP000318148">
    <property type="component" value="Unassembled WGS sequence"/>
</dbReference>
<evidence type="ECO:0000256" key="7">
    <source>
        <dbReference type="RuleBase" id="RU003435"/>
    </source>
</evidence>
<dbReference type="AlphaFoldDB" id="A0A520LMM5"/>
<dbReference type="GO" id="GO:0005829">
    <property type="term" value="C:cytosol"/>
    <property type="evidence" value="ECO:0007669"/>
    <property type="project" value="TreeGrafter"/>
</dbReference>
<keyword evidence="6 7" id="KW-0482">Metalloprotease</keyword>
<dbReference type="EMBL" id="SHBO01000014">
    <property type="protein sequence ID" value="RZO07292.1"/>
    <property type="molecule type" value="Genomic_DNA"/>
</dbReference>
<dbReference type="InterPro" id="IPR034005">
    <property type="entry name" value="M3A_DCP"/>
</dbReference>
<keyword evidence="5 7" id="KW-0862">Zinc</keyword>
<dbReference type="PANTHER" id="PTHR43660:SF1">
    <property type="entry name" value="DIPEPTIDYL CARBOXYPEPTIDASE"/>
    <property type="match status" value="1"/>
</dbReference>
<evidence type="ECO:0000259" key="8">
    <source>
        <dbReference type="Pfam" id="PF01432"/>
    </source>
</evidence>
<dbReference type="GO" id="GO:0006508">
    <property type="term" value="P:proteolysis"/>
    <property type="evidence" value="ECO:0007669"/>
    <property type="project" value="UniProtKB-KW"/>
</dbReference>
<feature type="domain" description="Peptidase M3A/M3B catalytic" evidence="8">
    <location>
        <begin position="260"/>
        <end position="708"/>
    </location>
</feature>
<protein>
    <submittedName>
        <fullName evidence="9">M3 family peptidase</fullName>
    </submittedName>
</protein>
<name>A0A520LMM5_9GAMM</name>
<dbReference type="InterPro" id="IPR001567">
    <property type="entry name" value="Pept_M3A_M3B_dom"/>
</dbReference>
<organism evidence="9 10">
    <name type="scientific">SAR92 clade bacterium</name>
    <dbReference type="NCBI Taxonomy" id="2315479"/>
    <lineage>
        <taxon>Bacteria</taxon>
        <taxon>Pseudomonadati</taxon>
        <taxon>Pseudomonadota</taxon>
        <taxon>Gammaproteobacteria</taxon>
        <taxon>Cellvibrionales</taxon>
        <taxon>Porticoccaceae</taxon>
        <taxon>SAR92 clade</taxon>
    </lineage>
</organism>